<comment type="caution">
    <text evidence="1">The sequence shown here is derived from an EMBL/GenBank/DDBJ whole genome shotgun (WGS) entry which is preliminary data.</text>
</comment>
<evidence type="ECO:0000313" key="1">
    <source>
        <dbReference type="EMBL" id="GAA5798058.1"/>
    </source>
</evidence>
<reference evidence="1 2" key="1">
    <citation type="submission" date="2024-04" db="EMBL/GenBank/DDBJ databases">
        <title>genome sequences of Mucor flavus KT1a and Helicostylum pulchrum KT1b strains isolation_sourced from the surface of a dry-aged beef.</title>
        <authorList>
            <person name="Toyotome T."/>
            <person name="Hosono M."/>
            <person name="Torimaru M."/>
            <person name="Fukuda K."/>
            <person name="Mikami N."/>
        </authorList>
    </citation>
    <scope>NUCLEOTIDE SEQUENCE [LARGE SCALE GENOMIC DNA]</scope>
    <source>
        <strain evidence="1 2">KT1b</strain>
    </source>
</reference>
<dbReference type="EMBL" id="BAABUJ010000009">
    <property type="protein sequence ID" value="GAA5798058.1"/>
    <property type="molecule type" value="Genomic_DNA"/>
</dbReference>
<gene>
    <name evidence="1" type="ORF">HPULCUR_003457</name>
</gene>
<sequence>MKRTLMLICFRQQVLDAKTTVEQLAHKHLPRELTEAICTSALEQNILNPRKRRLKKNQN</sequence>
<evidence type="ECO:0000313" key="2">
    <source>
        <dbReference type="Proteomes" id="UP001476247"/>
    </source>
</evidence>
<dbReference type="Proteomes" id="UP001476247">
    <property type="component" value="Unassembled WGS sequence"/>
</dbReference>
<dbReference type="InterPro" id="IPR009072">
    <property type="entry name" value="Histone-fold"/>
</dbReference>
<proteinExistence type="predicted"/>
<accession>A0ABP9XTG7</accession>
<keyword evidence="2" id="KW-1185">Reference proteome</keyword>
<protein>
    <submittedName>
        <fullName evidence="1">Uncharacterized protein</fullName>
    </submittedName>
</protein>
<name>A0ABP9XTG7_9FUNG</name>
<dbReference type="Gene3D" id="1.10.20.10">
    <property type="entry name" value="Histone, subunit A"/>
    <property type="match status" value="1"/>
</dbReference>
<organism evidence="1 2">
    <name type="scientific">Helicostylum pulchrum</name>
    <dbReference type="NCBI Taxonomy" id="562976"/>
    <lineage>
        <taxon>Eukaryota</taxon>
        <taxon>Fungi</taxon>
        <taxon>Fungi incertae sedis</taxon>
        <taxon>Mucoromycota</taxon>
        <taxon>Mucoromycotina</taxon>
        <taxon>Mucoromycetes</taxon>
        <taxon>Mucorales</taxon>
        <taxon>Mucorineae</taxon>
        <taxon>Mucoraceae</taxon>
        <taxon>Helicostylum</taxon>
    </lineage>
</organism>